<dbReference type="InterPro" id="IPR042171">
    <property type="entry name" value="Acyl-CoA_hotdog"/>
</dbReference>
<evidence type="ECO:0000256" key="6">
    <source>
        <dbReference type="ARBA" id="ARBA00050943"/>
    </source>
</evidence>
<dbReference type="GO" id="GO:0009062">
    <property type="term" value="P:fatty acid catabolic process"/>
    <property type="evidence" value="ECO:0007669"/>
    <property type="project" value="TreeGrafter"/>
</dbReference>
<evidence type="ECO:0000256" key="7">
    <source>
        <dbReference type="ARBA" id="ARBA00071120"/>
    </source>
</evidence>
<keyword evidence="4" id="KW-0443">Lipid metabolism</keyword>
<dbReference type="EC" id="3.1.2.20" evidence="5"/>
<dbReference type="CDD" id="cd03444">
    <property type="entry name" value="Thioesterase_II_repeat1"/>
    <property type="match status" value="1"/>
</dbReference>
<keyword evidence="3" id="KW-0378">Hydrolase</keyword>
<dbReference type="NCBIfam" id="TIGR00189">
    <property type="entry name" value="tesB"/>
    <property type="match status" value="1"/>
</dbReference>
<dbReference type="GO" id="GO:0006637">
    <property type="term" value="P:acyl-CoA metabolic process"/>
    <property type="evidence" value="ECO:0007669"/>
    <property type="project" value="InterPro"/>
</dbReference>
<dbReference type="InterPro" id="IPR029069">
    <property type="entry name" value="HotDog_dom_sf"/>
</dbReference>
<protein>
    <recommendedName>
        <fullName evidence="7">Acyl-CoA thioesterase 2</fullName>
        <ecNumber evidence="5">3.1.2.20</ecNumber>
    </recommendedName>
    <alternativeName>
        <fullName evidence="8">Thioesterase II</fullName>
    </alternativeName>
</protein>
<dbReference type="HOGENOM" id="CLU_032690_0_0_5"/>
<reference evidence="11 12" key="3">
    <citation type="journal article" date="2008" name="BMC Genomics">
        <title>The genome of the versatile nitrogen fixer Azorhizobium caulinodans ORS571.</title>
        <authorList>
            <person name="Lee KB."/>
            <person name="Backer P.D."/>
            <person name="Aono T."/>
            <person name="Liu CT."/>
            <person name="Suzuki S."/>
            <person name="Suzuki T."/>
            <person name="Kaneko T."/>
            <person name="Yamada M."/>
            <person name="Tabata S."/>
            <person name="Kupfer D.M."/>
            <person name="Najar F.Z."/>
            <person name="Wiley G.B."/>
            <person name="Roe B."/>
            <person name="Binnewies T.T."/>
            <person name="Ussery D.W."/>
            <person name="D'Haeze W."/>
            <person name="Herder J.D."/>
            <person name="Gevers D."/>
            <person name="Vereecke D."/>
            <person name="Holsters M."/>
            <person name="Oyaizu H."/>
        </authorList>
    </citation>
    <scope>NUCLEOTIDE SEQUENCE [LARGE SCALE GENOMIC DNA]</scope>
    <source>
        <strain evidence="12">ATCC 43989 / DSM 5975 / JCM 20966 / LMG 6465 / NBRC 14845 / NCIMB 13405 / ORS 571</strain>
    </source>
</reference>
<dbReference type="GO" id="GO:0047617">
    <property type="term" value="F:fatty acyl-CoA hydrolase activity"/>
    <property type="evidence" value="ECO:0007669"/>
    <property type="project" value="UniProtKB-EC"/>
</dbReference>
<dbReference type="Gene3D" id="2.40.160.210">
    <property type="entry name" value="Acyl-CoA thioesterase, double hotdog domain"/>
    <property type="match status" value="1"/>
</dbReference>
<dbReference type="EMBL" id="AP009384">
    <property type="protein sequence ID" value="BAF90226.1"/>
    <property type="molecule type" value="Genomic_DNA"/>
</dbReference>
<evidence type="ECO:0000259" key="9">
    <source>
        <dbReference type="Pfam" id="PF02551"/>
    </source>
</evidence>
<proteinExistence type="inferred from homology"/>
<evidence type="ECO:0000256" key="2">
    <source>
        <dbReference type="ARBA" id="ARBA00011881"/>
    </source>
</evidence>
<gene>
    <name evidence="11" type="ordered locus">AZC_4228</name>
</gene>
<dbReference type="InterPro" id="IPR003703">
    <property type="entry name" value="Acyl_CoA_thio"/>
</dbReference>
<dbReference type="PANTHER" id="PTHR11066">
    <property type="entry name" value="ACYL-COA THIOESTERASE"/>
    <property type="match status" value="1"/>
</dbReference>
<dbReference type="Proteomes" id="UP000000270">
    <property type="component" value="Chromosome"/>
</dbReference>
<feature type="domain" description="Acyl-CoA thioesterase 2 C-terminal" evidence="9">
    <location>
        <begin position="191"/>
        <end position="304"/>
    </location>
</feature>
<dbReference type="STRING" id="438753.AZC_4228"/>
<dbReference type="InterPro" id="IPR049449">
    <property type="entry name" value="TesB_ACOT8-like_N"/>
</dbReference>
<dbReference type="CDD" id="cd03445">
    <property type="entry name" value="Thioesterase_II_repeat2"/>
    <property type="match status" value="1"/>
</dbReference>
<accession>A8HSX2</accession>
<sequence>MTDQSTAWLVRHPASFRPSFANPMSDVETLRAILDLEPLEINLFRGRSGSPGGGRVFGGQVVAQALVAAQRTVDETRKPHSLHAYFLLGGDPTVPIIYEVDRIRDGKSFTTRRVVAIQHGRAIYSMAVSFQVPEEGIEHQSRMPDVPPPEASPSDEQWREKLVARFPAAAKRDWMALRPLEVKPVGLSPSFLAGKEQEARPGIWFRTRGALPDDVGIHQAVLAYASDLSLLQAALVPHGRSVFDADMQVASLDHALWFHRPFRADDWLLYIQDSPSAQGARGFCRGEIYSRDGKLVASAVQEGLMRVLES</sequence>
<feature type="domain" description="Acyl-CoA thioesterase-like N-terminal HotDog" evidence="10">
    <location>
        <begin position="51"/>
        <end position="131"/>
    </location>
</feature>
<dbReference type="eggNOG" id="COG1946">
    <property type="taxonomic scope" value="Bacteria"/>
</dbReference>
<evidence type="ECO:0000256" key="1">
    <source>
        <dbReference type="ARBA" id="ARBA00006538"/>
    </source>
</evidence>
<reference evidence="11 12" key="4">
    <citation type="journal article" date="2009" name="Appl. Environ. Microbiol.">
        <title>Comparative genome-wide transcriptional profiling of Azorhizobium caulinodans ORS571 grown under free-living and symbiotic conditions.</title>
        <authorList>
            <person name="Tsukada S."/>
            <person name="Aono T."/>
            <person name="Akiba N."/>
            <person name="Lee KB."/>
            <person name="Liu CT."/>
            <person name="Toyazaki H."/>
            <person name="Oyaizu H."/>
        </authorList>
    </citation>
    <scope>NUCLEOTIDE SEQUENCE [LARGE SCALE GENOMIC DNA]</scope>
    <source>
        <strain evidence="12">ATCC 43989 / DSM 5975 / JCM 20966 / LMG 6465 / NBRC 14845 / NCIMB 13405 / ORS 571</strain>
    </source>
</reference>
<dbReference type="KEGG" id="azc:AZC_4228"/>
<comment type="similarity">
    <text evidence="1">Belongs to the C/M/P thioester hydrolase family.</text>
</comment>
<dbReference type="SUPFAM" id="SSF54637">
    <property type="entry name" value="Thioesterase/thiol ester dehydrase-isomerase"/>
    <property type="match status" value="2"/>
</dbReference>
<evidence type="ECO:0000256" key="8">
    <source>
        <dbReference type="ARBA" id="ARBA00079653"/>
    </source>
</evidence>
<reference evidence="11 12" key="1">
    <citation type="journal article" date="2007" name="Appl. Environ. Microbiol.">
        <title>Rhizobial factors required for stem nodule maturation and maintenance in Sesbania rostrata-Azorhizobium caulinodans ORS571 symbiosis.</title>
        <authorList>
            <person name="Suzuki S."/>
            <person name="Aono T."/>
            <person name="Lee KB."/>
            <person name="Suzuki T."/>
            <person name="Liu CT."/>
            <person name="Miwa H."/>
            <person name="Wakao S."/>
            <person name="Iki T."/>
            <person name="Oyaizu H."/>
        </authorList>
    </citation>
    <scope>NUCLEOTIDE SEQUENCE [LARGE SCALE GENOMIC DNA]</scope>
    <source>
        <strain evidence="12">ATCC 43989 / DSM 5975 / JCM 20966 / LMG 6465 / NBRC 14845 / NCIMB 13405 / ORS 571</strain>
    </source>
</reference>
<dbReference type="Pfam" id="PF13622">
    <property type="entry name" value="4HBT_3"/>
    <property type="match status" value="1"/>
</dbReference>
<comment type="catalytic activity">
    <reaction evidence="6">
        <text>a fatty acyl-CoA + H2O = a fatty acid + CoA + H(+)</text>
        <dbReference type="Rhea" id="RHEA:16781"/>
        <dbReference type="ChEBI" id="CHEBI:15377"/>
        <dbReference type="ChEBI" id="CHEBI:15378"/>
        <dbReference type="ChEBI" id="CHEBI:28868"/>
        <dbReference type="ChEBI" id="CHEBI:57287"/>
        <dbReference type="ChEBI" id="CHEBI:77636"/>
        <dbReference type="EC" id="3.1.2.20"/>
    </reaction>
    <physiologicalReaction direction="left-to-right" evidence="6">
        <dbReference type="Rhea" id="RHEA:16782"/>
    </physiologicalReaction>
</comment>
<dbReference type="InterPro" id="IPR025652">
    <property type="entry name" value="TesB_C"/>
</dbReference>
<reference evidence="12" key="2">
    <citation type="submission" date="2007-04" db="EMBL/GenBank/DDBJ databases">
        <title>Complete genome sequence of the nitrogen-fixing bacterium Azorhizobium caulinodans ORS571.</title>
        <authorList>
            <person name="Lee K.B."/>
            <person name="Backer P.D."/>
            <person name="Aono T."/>
            <person name="Liu C.T."/>
            <person name="Suzuki S."/>
            <person name="Suzuki T."/>
            <person name="Kaneko T."/>
            <person name="Yamada M."/>
            <person name="Tabata S."/>
            <person name="Kupfer D.M."/>
            <person name="Najar F.Z."/>
            <person name="Wiley G.B."/>
            <person name="Roe B."/>
            <person name="Binnewies T."/>
            <person name="Ussery D."/>
            <person name="Vereecke D."/>
            <person name="Gevers D."/>
            <person name="Holsters M."/>
            <person name="Oyaizu H."/>
        </authorList>
    </citation>
    <scope>NUCLEOTIDE SEQUENCE [LARGE SCALE GENOMIC DNA]</scope>
    <source>
        <strain evidence="12">ATCC 43989 / DSM 5975 / JCM 20966 / LMG 6465 / NBRC 14845 / NCIMB 13405 / ORS 571</strain>
    </source>
</reference>
<dbReference type="PANTHER" id="PTHR11066:SF34">
    <property type="entry name" value="ACYL-COENZYME A THIOESTERASE 8"/>
    <property type="match status" value="1"/>
</dbReference>
<reference evidence="11 12" key="6">
    <citation type="journal article" date="2011" name="Appl. Environ. Microbiol.">
        <title>Involvement of the azorhizobial chromosome partition gene (parA) in the onset of bacteroid differentiation during Sesbania rostrata stem nodule development.</title>
        <authorList>
            <person name="Liu CT."/>
            <person name="Lee KB."/>
            <person name="Wang YS."/>
            <person name="Peng MH."/>
            <person name="Lee KT."/>
            <person name="Suzuki S."/>
            <person name="Suzuki T."/>
            <person name="Oyaizu H."/>
        </authorList>
    </citation>
    <scope>NUCLEOTIDE SEQUENCE [LARGE SCALE GENOMIC DNA]</scope>
    <source>
        <strain evidence="12">ATCC 43989 / DSM 5975 / JCM 20966 / LMG 6465 / NBRC 14845 / NCIMB 13405 / ORS 571</strain>
    </source>
</reference>
<evidence type="ECO:0000313" key="11">
    <source>
        <dbReference type="EMBL" id="BAF90226.1"/>
    </source>
</evidence>
<reference evidence="11 12" key="5">
    <citation type="journal article" date="2010" name="Appl. Environ. Microbiol.">
        <title>phrR-like gene praR of Azorhizobium caulinodans ORS571 is essential for symbiosis with Sesbania rostrata and is involved in expression of reb genes.</title>
        <authorList>
            <person name="Akiba N."/>
            <person name="Aono T."/>
            <person name="Toyazaki H."/>
            <person name="Sato S."/>
            <person name="Oyaizu H."/>
        </authorList>
    </citation>
    <scope>NUCLEOTIDE SEQUENCE [LARGE SCALE GENOMIC DNA]</scope>
    <source>
        <strain evidence="12">ATCC 43989 / DSM 5975 / JCM 20966 / LMG 6465 / NBRC 14845 / NCIMB 13405 / ORS 571</strain>
    </source>
</reference>
<evidence type="ECO:0000313" key="12">
    <source>
        <dbReference type="Proteomes" id="UP000000270"/>
    </source>
</evidence>
<name>A8HSX2_AZOC5</name>
<evidence type="ECO:0000256" key="5">
    <source>
        <dbReference type="ARBA" id="ARBA00038894"/>
    </source>
</evidence>
<evidence type="ECO:0000256" key="4">
    <source>
        <dbReference type="ARBA" id="ARBA00023098"/>
    </source>
</evidence>
<dbReference type="FunFam" id="2.40.160.210:FF:000001">
    <property type="entry name" value="Acyl-CoA thioesterase II"/>
    <property type="match status" value="1"/>
</dbReference>
<dbReference type="AlphaFoldDB" id="A8HSX2"/>
<comment type="subunit">
    <text evidence="2">Homotetramer.</text>
</comment>
<dbReference type="Pfam" id="PF02551">
    <property type="entry name" value="Acyl_CoA_thio"/>
    <property type="match status" value="1"/>
</dbReference>
<evidence type="ECO:0000259" key="10">
    <source>
        <dbReference type="Pfam" id="PF13622"/>
    </source>
</evidence>
<evidence type="ECO:0000256" key="3">
    <source>
        <dbReference type="ARBA" id="ARBA00022801"/>
    </source>
</evidence>
<keyword evidence="12" id="KW-1185">Reference proteome</keyword>
<organism evidence="11 12">
    <name type="scientific">Azorhizobium caulinodans (strain ATCC 43989 / DSM 5975 / JCM 20966 / LMG 6465 / NBRC 14845 / NCIMB 13405 / ORS 571)</name>
    <dbReference type="NCBI Taxonomy" id="438753"/>
    <lineage>
        <taxon>Bacteria</taxon>
        <taxon>Pseudomonadati</taxon>
        <taxon>Pseudomonadota</taxon>
        <taxon>Alphaproteobacteria</taxon>
        <taxon>Hyphomicrobiales</taxon>
        <taxon>Xanthobacteraceae</taxon>
        <taxon>Azorhizobium</taxon>
    </lineage>
</organism>